<evidence type="ECO:0000313" key="2">
    <source>
        <dbReference type="Proteomes" id="UP000266183"/>
    </source>
</evidence>
<dbReference type="KEGG" id="chk:D4L85_10440"/>
<evidence type="ECO:0000313" key="1">
    <source>
        <dbReference type="EMBL" id="AYB30971.1"/>
    </source>
</evidence>
<sequence length="365" mass="40974">MKTFTLLRRLRFAAIVFLCALNFSFASGIQSLLIPKIDAPVKAKNGIIELPAFCADISKTWANDGTILETIFWGGSETAVHLIIAGQSKTLTLSSLSKQIKIVAATRSILIKTLSKSIRLVSIESNGFMVGNKANLPYITRDQYLASLNSFNDPNYNINSQYHSMYQQLLWKIIYNAERANEPIKIKRLTEIAEKNFANKDLEIRILGSDKIELVDKGKNIKLIQDFYTYQNVNIYNLKRLQLDEGDSWEICLNFDPADSSLISFSMSGKYENVVPIEIVYSSTNQIRLSSYIKKEIELKPGIDIECGIAIEVDPKEGEIKADSPFQKCDVKASGNVCSQEGVQLEVEVCGIKLNLNLTQIFFND</sequence>
<proteinExistence type="predicted"/>
<organism evidence="1 2">
    <name type="scientific">Chryseolinea soli</name>
    <dbReference type="NCBI Taxonomy" id="2321403"/>
    <lineage>
        <taxon>Bacteria</taxon>
        <taxon>Pseudomonadati</taxon>
        <taxon>Bacteroidota</taxon>
        <taxon>Cytophagia</taxon>
        <taxon>Cytophagales</taxon>
        <taxon>Fulvivirgaceae</taxon>
        <taxon>Chryseolinea</taxon>
    </lineage>
</organism>
<keyword evidence="2" id="KW-1185">Reference proteome</keyword>
<name>A0A385SKS1_9BACT</name>
<gene>
    <name evidence="1" type="ORF">D4L85_10440</name>
</gene>
<dbReference type="RefSeq" id="WP_119754265.1">
    <property type="nucleotide sequence ID" value="NZ_CP032382.1"/>
</dbReference>
<reference evidence="2" key="1">
    <citation type="submission" date="2018-09" db="EMBL/GenBank/DDBJ databases">
        <title>Chryseolinea sp. KIS68-18 isolated from soil.</title>
        <authorList>
            <person name="Weon H.-Y."/>
            <person name="Kwon S.-W."/>
            <person name="Lee S.A."/>
        </authorList>
    </citation>
    <scope>NUCLEOTIDE SEQUENCE [LARGE SCALE GENOMIC DNA]</scope>
    <source>
        <strain evidence="2">KIS68-18</strain>
    </source>
</reference>
<dbReference type="AlphaFoldDB" id="A0A385SKS1"/>
<dbReference type="EMBL" id="CP032382">
    <property type="protein sequence ID" value="AYB30971.1"/>
    <property type="molecule type" value="Genomic_DNA"/>
</dbReference>
<protein>
    <submittedName>
        <fullName evidence="1">Uncharacterized protein</fullName>
    </submittedName>
</protein>
<accession>A0A385SKS1</accession>
<dbReference type="Proteomes" id="UP000266183">
    <property type="component" value="Chromosome"/>
</dbReference>